<evidence type="ECO:0000256" key="1">
    <source>
        <dbReference type="ARBA" id="ARBA00004613"/>
    </source>
</evidence>
<dbReference type="Gene3D" id="2.180.10.10">
    <property type="entry name" value="RHS repeat-associated core"/>
    <property type="match status" value="1"/>
</dbReference>
<dbReference type="InterPro" id="IPR027797">
    <property type="entry name" value="PT-TG_dom"/>
</dbReference>
<dbReference type="PANTHER" id="PTHR32305">
    <property type="match status" value="1"/>
</dbReference>
<comment type="subcellular location">
    <subcellularLocation>
        <location evidence="1">Secreted</location>
    </subcellularLocation>
</comment>
<evidence type="ECO:0000256" key="2">
    <source>
        <dbReference type="ARBA" id="ARBA00022525"/>
    </source>
</evidence>
<dbReference type="EMBL" id="JACHXW010000006">
    <property type="protein sequence ID" value="MBB3152558.1"/>
    <property type="molecule type" value="Genomic_DNA"/>
</dbReference>
<evidence type="ECO:0000313" key="6">
    <source>
        <dbReference type="Proteomes" id="UP000518605"/>
    </source>
</evidence>
<dbReference type="InterPro" id="IPR050708">
    <property type="entry name" value="T6SS_VgrG/RHS"/>
</dbReference>
<dbReference type="PANTHER" id="PTHR32305:SF15">
    <property type="entry name" value="PROTEIN RHSA-RELATED"/>
    <property type="match status" value="1"/>
</dbReference>
<name>A0A7W5GAR0_9BACL</name>
<sequence>MTSSNFGESLGHEGESEQPFRYNGRDGVMRDPNGLYHMRARYYNPEIKRFINRDVLSGSVGNGQTLNRYAYVNGNPVSYVDPFGLSRDRDSIWLQGGSFLADAVPWVGTIKGFQQAFTGMNYVTGEQLTVSGC</sequence>
<evidence type="ECO:0000259" key="4">
    <source>
        <dbReference type="Pfam" id="PF14449"/>
    </source>
</evidence>
<dbReference type="NCBIfam" id="TIGR03696">
    <property type="entry name" value="Rhs_assc_core"/>
    <property type="match status" value="1"/>
</dbReference>
<organism evidence="5 6">
    <name type="scientific">Paenibacillus endophyticus</name>
    <dbReference type="NCBI Taxonomy" id="1294268"/>
    <lineage>
        <taxon>Bacteria</taxon>
        <taxon>Bacillati</taxon>
        <taxon>Bacillota</taxon>
        <taxon>Bacilli</taxon>
        <taxon>Bacillales</taxon>
        <taxon>Paenibacillaceae</taxon>
        <taxon>Paenibacillus</taxon>
    </lineage>
</organism>
<evidence type="ECO:0000313" key="5">
    <source>
        <dbReference type="EMBL" id="MBB3152558.1"/>
    </source>
</evidence>
<keyword evidence="2" id="KW-0964">Secreted</keyword>
<comment type="caution">
    <text evidence="5">The sequence shown here is derived from an EMBL/GenBank/DDBJ whole genome shotgun (WGS) entry which is preliminary data.</text>
</comment>
<feature type="domain" description="Pre-toxin TG" evidence="4">
    <location>
        <begin position="97"/>
        <end position="129"/>
    </location>
</feature>
<dbReference type="Proteomes" id="UP000518605">
    <property type="component" value="Unassembled WGS sequence"/>
</dbReference>
<dbReference type="RefSeq" id="WP_183562599.1">
    <property type="nucleotide sequence ID" value="NZ_CBCSLB010000005.1"/>
</dbReference>
<dbReference type="GO" id="GO:0005576">
    <property type="term" value="C:extracellular region"/>
    <property type="evidence" value="ECO:0007669"/>
    <property type="project" value="UniProtKB-SubCell"/>
</dbReference>
<dbReference type="AlphaFoldDB" id="A0A7W5GAR0"/>
<evidence type="ECO:0000256" key="3">
    <source>
        <dbReference type="SAM" id="MobiDB-lite"/>
    </source>
</evidence>
<dbReference type="InterPro" id="IPR022385">
    <property type="entry name" value="Rhs_assc_core"/>
</dbReference>
<keyword evidence="6" id="KW-1185">Reference proteome</keyword>
<gene>
    <name evidence="5" type="ORF">FHS16_002608</name>
</gene>
<proteinExistence type="predicted"/>
<protein>
    <submittedName>
        <fullName evidence="5">RHS repeat-associated protein</fullName>
    </submittedName>
</protein>
<dbReference type="Pfam" id="PF14449">
    <property type="entry name" value="PT-TG"/>
    <property type="match status" value="1"/>
</dbReference>
<accession>A0A7W5GAR0</accession>
<reference evidence="5 6" key="1">
    <citation type="submission" date="2020-08" db="EMBL/GenBank/DDBJ databases">
        <title>Genomic Encyclopedia of Type Strains, Phase III (KMG-III): the genomes of soil and plant-associated and newly described type strains.</title>
        <authorList>
            <person name="Whitman W."/>
        </authorList>
    </citation>
    <scope>NUCLEOTIDE SEQUENCE [LARGE SCALE GENOMIC DNA]</scope>
    <source>
        <strain evidence="5 6">CECT 8234</strain>
    </source>
</reference>
<feature type="region of interest" description="Disordered" evidence="3">
    <location>
        <begin position="1"/>
        <end position="24"/>
    </location>
</feature>